<feature type="non-terminal residue" evidence="2">
    <location>
        <position position="1"/>
    </location>
</feature>
<dbReference type="OMA" id="HAEESAY"/>
<evidence type="ECO:0000259" key="1">
    <source>
        <dbReference type="Pfam" id="PF06985"/>
    </source>
</evidence>
<dbReference type="GeneID" id="25787103"/>
<organism evidence="2 3">
    <name type="scientific">Hypocrea virens (strain Gv29-8 / FGSC 10586)</name>
    <name type="common">Gliocladium virens</name>
    <name type="synonym">Trichoderma virens</name>
    <dbReference type="NCBI Taxonomy" id="413071"/>
    <lineage>
        <taxon>Eukaryota</taxon>
        <taxon>Fungi</taxon>
        <taxon>Dikarya</taxon>
        <taxon>Ascomycota</taxon>
        <taxon>Pezizomycotina</taxon>
        <taxon>Sordariomycetes</taxon>
        <taxon>Hypocreomycetidae</taxon>
        <taxon>Hypocreales</taxon>
        <taxon>Hypocreaceae</taxon>
        <taxon>Trichoderma</taxon>
    </lineage>
</organism>
<comment type="caution">
    <text evidence="2">The sequence shown here is derived from an EMBL/GenBank/DDBJ whole genome shotgun (WGS) entry which is preliminary data.</text>
</comment>
<proteinExistence type="predicted"/>
<feature type="domain" description="Heterokaryon incompatibility" evidence="1">
    <location>
        <begin position="25"/>
        <end position="182"/>
    </location>
</feature>
<protein>
    <recommendedName>
        <fullName evidence="1">Heterokaryon incompatibility domain-containing protein</fullName>
    </recommendedName>
</protein>
<dbReference type="InParanoid" id="G9NB31"/>
<feature type="non-terminal residue" evidence="2">
    <location>
        <position position="297"/>
    </location>
</feature>
<dbReference type="PANTHER" id="PTHR33112:SF10">
    <property type="entry name" value="TOL"/>
    <property type="match status" value="1"/>
</dbReference>
<dbReference type="AlphaFoldDB" id="G9NB31"/>
<reference evidence="2 3" key="1">
    <citation type="journal article" date="2011" name="Genome Biol.">
        <title>Comparative genome sequence analysis underscores mycoparasitism as the ancestral life style of Trichoderma.</title>
        <authorList>
            <person name="Kubicek C.P."/>
            <person name="Herrera-Estrella A."/>
            <person name="Seidl-Seiboth V."/>
            <person name="Martinez D.A."/>
            <person name="Druzhinina I.S."/>
            <person name="Thon M."/>
            <person name="Zeilinger S."/>
            <person name="Casas-Flores S."/>
            <person name="Horwitz B.A."/>
            <person name="Mukherjee P.K."/>
            <person name="Mukherjee M."/>
            <person name="Kredics L."/>
            <person name="Alcaraz L.D."/>
            <person name="Aerts A."/>
            <person name="Antal Z."/>
            <person name="Atanasova L."/>
            <person name="Cervantes-Badillo M.G."/>
            <person name="Challacombe J."/>
            <person name="Chertkov O."/>
            <person name="McCluskey K."/>
            <person name="Coulpier F."/>
            <person name="Deshpande N."/>
            <person name="von Doehren H."/>
            <person name="Ebbole D.J."/>
            <person name="Esquivel-Naranjo E.U."/>
            <person name="Fekete E."/>
            <person name="Flipphi M."/>
            <person name="Glaser F."/>
            <person name="Gomez-Rodriguez E.Y."/>
            <person name="Gruber S."/>
            <person name="Han C."/>
            <person name="Henrissat B."/>
            <person name="Hermosa R."/>
            <person name="Hernandez-Onate M."/>
            <person name="Karaffa L."/>
            <person name="Kosti I."/>
            <person name="Le Crom S."/>
            <person name="Lindquist E."/>
            <person name="Lucas S."/>
            <person name="Luebeck M."/>
            <person name="Luebeck P.S."/>
            <person name="Margeot A."/>
            <person name="Metz B."/>
            <person name="Misra M."/>
            <person name="Nevalainen H."/>
            <person name="Omann M."/>
            <person name="Packer N."/>
            <person name="Perrone G."/>
            <person name="Uresti-Rivera E.E."/>
            <person name="Salamov A."/>
            <person name="Schmoll M."/>
            <person name="Seiboth B."/>
            <person name="Shapiro H."/>
            <person name="Sukno S."/>
            <person name="Tamayo-Ramos J.A."/>
            <person name="Tisch D."/>
            <person name="Wiest A."/>
            <person name="Wilkinson H.H."/>
            <person name="Zhang M."/>
            <person name="Coutinho P.M."/>
            <person name="Kenerley C.M."/>
            <person name="Monte E."/>
            <person name="Baker S.E."/>
            <person name="Grigoriev I.V."/>
        </authorList>
    </citation>
    <scope>NUCLEOTIDE SEQUENCE [LARGE SCALE GENOMIC DNA]</scope>
    <source>
        <strain evidence="3">Gv29-8 / FGSC 10586</strain>
    </source>
</reference>
<dbReference type="HOGENOM" id="CLU_002639_8_3_1"/>
<dbReference type="EMBL" id="ABDF02000091">
    <property type="protein sequence ID" value="EHK16041.1"/>
    <property type="molecule type" value="Genomic_DNA"/>
</dbReference>
<dbReference type="OrthoDB" id="47007at2759"/>
<accession>G9NB31</accession>
<dbReference type="InterPro" id="IPR010730">
    <property type="entry name" value="HET"/>
</dbReference>
<dbReference type="PANTHER" id="PTHR33112">
    <property type="entry name" value="DOMAIN PROTEIN, PUTATIVE-RELATED"/>
    <property type="match status" value="1"/>
</dbReference>
<dbReference type="Proteomes" id="UP000007115">
    <property type="component" value="Unassembled WGS sequence"/>
</dbReference>
<gene>
    <name evidence="2" type="ORF">TRIVIDRAFT_118710</name>
</gene>
<sequence length="297" mass="33651">LPSRVIHVSGNKVRLLPSGGQRGRYAALSHCWGSSGRPPLKTTRANLHNHLQDIPWTSIPKTFQDAVTVARSIGLAYVWIDSLCIVQDDHQDWLEESERMGSIYEQAELTIAASHTPGCWEGFLFPRHPLPPSVEIPSFFSHGSDVSEAPGIRVFATVRRDTATNTFPEFGVLNSRAWATQEWLLSRRIVFFTKGTIIWSCKAITQRETGERCYSVSRNTRWKNIIEQYSDRQLTYATDRLIALEGLRMELGKKIACEYAFGVWKESLPNQLLWQVTKGIEGAVIPDPLKLPTWTWA</sequence>
<evidence type="ECO:0000313" key="2">
    <source>
        <dbReference type="EMBL" id="EHK16041.1"/>
    </source>
</evidence>
<keyword evidence="3" id="KW-1185">Reference proteome</keyword>
<dbReference type="eggNOG" id="ENOG502SIFP">
    <property type="taxonomic scope" value="Eukaryota"/>
</dbReference>
<dbReference type="VEuPathDB" id="FungiDB:TRIVIDRAFT_118710"/>
<dbReference type="RefSeq" id="XP_013950243.1">
    <property type="nucleotide sequence ID" value="XM_014094768.1"/>
</dbReference>
<name>G9NB31_HYPVG</name>
<dbReference type="Pfam" id="PF06985">
    <property type="entry name" value="HET"/>
    <property type="match status" value="1"/>
</dbReference>
<evidence type="ECO:0000313" key="3">
    <source>
        <dbReference type="Proteomes" id="UP000007115"/>
    </source>
</evidence>